<dbReference type="InterPro" id="IPR052353">
    <property type="entry name" value="Benzoxazolinone_Detox_Enz"/>
</dbReference>
<dbReference type="GO" id="GO:0051537">
    <property type="term" value="F:2 iron, 2 sulfur cluster binding"/>
    <property type="evidence" value="ECO:0007669"/>
    <property type="project" value="InterPro"/>
</dbReference>
<keyword evidence="3" id="KW-1185">Reference proteome</keyword>
<dbReference type="Gene3D" id="3.10.20.30">
    <property type="match status" value="1"/>
</dbReference>
<accession>A0AAQ3L522</accession>
<feature type="domain" description="2Fe-2S ferredoxin-type" evidence="1">
    <location>
        <begin position="2"/>
        <end position="84"/>
    </location>
</feature>
<dbReference type="RefSeq" id="WP_317831108.1">
    <property type="nucleotide sequence ID" value="NZ_CP136920.1"/>
</dbReference>
<name>A0AAQ3L522_9BACT</name>
<evidence type="ECO:0000313" key="2">
    <source>
        <dbReference type="EMBL" id="WOO39275.1"/>
    </source>
</evidence>
<dbReference type="Proteomes" id="UP001304300">
    <property type="component" value="Chromosome"/>
</dbReference>
<proteinExistence type="predicted"/>
<dbReference type="InterPro" id="IPR036010">
    <property type="entry name" value="2Fe-2S_ferredoxin-like_sf"/>
</dbReference>
<dbReference type="InterPro" id="IPR006058">
    <property type="entry name" value="2Fe2S_fd_BS"/>
</dbReference>
<sequence length="84" mass="8963">MPKVTFLKSGVDAEWTGEHESILELAEANDLDLDYGCREGNCTACMQAMVSGEVDYPNDHGGEPDEGSILICCSVPKGDVVIDA</sequence>
<dbReference type="KEGG" id="puo:RZN69_11685"/>
<dbReference type="AlphaFoldDB" id="A0AAQ3L522"/>
<dbReference type="PANTHER" id="PTHR30212">
    <property type="entry name" value="PROTEIN YIIM"/>
    <property type="match status" value="1"/>
</dbReference>
<dbReference type="PROSITE" id="PS00197">
    <property type="entry name" value="2FE2S_FER_1"/>
    <property type="match status" value="1"/>
</dbReference>
<dbReference type="Pfam" id="PF00111">
    <property type="entry name" value="Fer2"/>
    <property type="match status" value="1"/>
</dbReference>
<dbReference type="PROSITE" id="PS51085">
    <property type="entry name" value="2FE2S_FER_2"/>
    <property type="match status" value="1"/>
</dbReference>
<protein>
    <submittedName>
        <fullName evidence="2">2Fe-2S iron-sulfur cluster-binding protein</fullName>
    </submittedName>
</protein>
<gene>
    <name evidence="2" type="ORF">RZN69_11685</name>
</gene>
<evidence type="ECO:0000259" key="1">
    <source>
        <dbReference type="PROSITE" id="PS51085"/>
    </source>
</evidence>
<organism evidence="2 3">
    <name type="scientific">Rubellicoccus peritrichatus</name>
    <dbReference type="NCBI Taxonomy" id="3080537"/>
    <lineage>
        <taxon>Bacteria</taxon>
        <taxon>Pseudomonadati</taxon>
        <taxon>Verrucomicrobiota</taxon>
        <taxon>Opitutia</taxon>
        <taxon>Puniceicoccales</taxon>
        <taxon>Cerasicoccaceae</taxon>
        <taxon>Rubellicoccus</taxon>
    </lineage>
</organism>
<dbReference type="PANTHER" id="PTHR30212:SF2">
    <property type="entry name" value="PROTEIN YIIM"/>
    <property type="match status" value="1"/>
</dbReference>
<dbReference type="CDD" id="cd00207">
    <property type="entry name" value="fer2"/>
    <property type="match status" value="1"/>
</dbReference>
<dbReference type="SUPFAM" id="SSF54292">
    <property type="entry name" value="2Fe-2S ferredoxin-like"/>
    <property type="match status" value="1"/>
</dbReference>
<dbReference type="InterPro" id="IPR012675">
    <property type="entry name" value="Beta-grasp_dom_sf"/>
</dbReference>
<evidence type="ECO:0000313" key="3">
    <source>
        <dbReference type="Proteomes" id="UP001304300"/>
    </source>
</evidence>
<reference evidence="2 3" key="1">
    <citation type="submission" date="2023-10" db="EMBL/GenBank/DDBJ databases">
        <title>Rubellicoccus peritrichatus gen. nov., sp. nov., isolated from an algae of coral reef tank.</title>
        <authorList>
            <person name="Luo J."/>
        </authorList>
    </citation>
    <scope>NUCLEOTIDE SEQUENCE [LARGE SCALE GENOMIC DNA]</scope>
    <source>
        <strain evidence="2 3">CR14</strain>
    </source>
</reference>
<dbReference type="InterPro" id="IPR001041">
    <property type="entry name" value="2Fe-2S_ferredoxin-type"/>
</dbReference>
<dbReference type="EMBL" id="CP136920">
    <property type="protein sequence ID" value="WOO39275.1"/>
    <property type="molecule type" value="Genomic_DNA"/>
</dbReference>